<evidence type="ECO:0000256" key="5">
    <source>
        <dbReference type="SAM" id="MobiDB-lite"/>
    </source>
</evidence>
<gene>
    <name evidence="6" type="ORF">FCM35_KLT12579</name>
</gene>
<keyword evidence="7" id="KW-1185">Reference proteome</keyword>
<accession>A0A833VEC5</accession>
<dbReference type="PANTHER" id="PTHR21569">
    <property type="entry name" value="RIBOSOMAL PROTEIN S9"/>
    <property type="match status" value="1"/>
</dbReference>
<evidence type="ECO:0000256" key="2">
    <source>
        <dbReference type="ARBA" id="ARBA00022980"/>
    </source>
</evidence>
<dbReference type="SUPFAM" id="SSF54211">
    <property type="entry name" value="Ribosomal protein S5 domain 2-like"/>
    <property type="match status" value="1"/>
</dbReference>
<comment type="caution">
    <text evidence="6">The sequence shown here is derived from an EMBL/GenBank/DDBJ whole genome shotgun (WGS) entry which is preliminary data.</text>
</comment>
<comment type="similarity">
    <text evidence="1 4">Belongs to the universal ribosomal protein uS9 family.</text>
</comment>
<dbReference type="PROSITE" id="PS00360">
    <property type="entry name" value="RIBOSOMAL_S9"/>
    <property type="match status" value="1"/>
</dbReference>
<evidence type="ECO:0000313" key="7">
    <source>
        <dbReference type="Proteomes" id="UP000623129"/>
    </source>
</evidence>
<dbReference type="InterPro" id="IPR000754">
    <property type="entry name" value="Ribosomal_uS9"/>
</dbReference>
<dbReference type="OrthoDB" id="10254627at2759"/>
<proteinExistence type="inferred from homology"/>
<dbReference type="InterPro" id="IPR014721">
    <property type="entry name" value="Ribsml_uS5_D2-typ_fold_subgr"/>
</dbReference>
<name>A0A833VEC5_9POAL</name>
<dbReference type="InterPro" id="IPR020568">
    <property type="entry name" value="Ribosomal_Su5_D2-typ_SF"/>
</dbReference>
<dbReference type="FunFam" id="3.30.230.10:FF:000034">
    <property type="entry name" value="30S ribosomal protein S9"/>
    <property type="match status" value="1"/>
</dbReference>
<dbReference type="EMBL" id="SWLB01000024">
    <property type="protein sequence ID" value="KAF3322590.1"/>
    <property type="molecule type" value="Genomic_DNA"/>
</dbReference>
<dbReference type="Proteomes" id="UP000623129">
    <property type="component" value="Unassembled WGS sequence"/>
</dbReference>
<reference evidence="6" key="1">
    <citation type="submission" date="2020-01" db="EMBL/GenBank/DDBJ databases">
        <title>Genome sequence of Kobresia littledalei, the first chromosome-level genome in the family Cyperaceae.</title>
        <authorList>
            <person name="Qu G."/>
        </authorList>
    </citation>
    <scope>NUCLEOTIDE SEQUENCE</scope>
    <source>
        <strain evidence="6">C.B.Clarke</strain>
        <tissue evidence="6">Leaf</tissue>
    </source>
</reference>
<dbReference type="GO" id="GO:0003723">
    <property type="term" value="F:RNA binding"/>
    <property type="evidence" value="ECO:0007669"/>
    <property type="project" value="TreeGrafter"/>
</dbReference>
<evidence type="ECO:0000256" key="3">
    <source>
        <dbReference type="ARBA" id="ARBA00023274"/>
    </source>
</evidence>
<feature type="region of interest" description="Disordered" evidence="5">
    <location>
        <begin position="54"/>
        <end position="110"/>
    </location>
</feature>
<evidence type="ECO:0000313" key="6">
    <source>
        <dbReference type="EMBL" id="KAF3322590.1"/>
    </source>
</evidence>
<keyword evidence="3 4" id="KW-0687">Ribonucleoprotein</keyword>
<dbReference type="PANTHER" id="PTHR21569:SF1">
    <property type="entry name" value="SMALL RIBOSOMAL SUBUNIT PROTEIN US9M"/>
    <property type="match status" value="1"/>
</dbReference>
<dbReference type="GO" id="GO:0022627">
    <property type="term" value="C:cytosolic small ribosomal subunit"/>
    <property type="evidence" value="ECO:0007669"/>
    <property type="project" value="TreeGrafter"/>
</dbReference>
<dbReference type="AlphaFoldDB" id="A0A833VEC5"/>
<protein>
    <submittedName>
        <fullName evidence="6">37S ribosomal protein S9</fullName>
    </submittedName>
</protein>
<dbReference type="NCBIfam" id="NF001099">
    <property type="entry name" value="PRK00132.1"/>
    <property type="match status" value="1"/>
</dbReference>
<dbReference type="GO" id="GO:0003735">
    <property type="term" value="F:structural constituent of ribosome"/>
    <property type="evidence" value="ECO:0007669"/>
    <property type="project" value="InterPro"/>
</dbReference>
<dbReference type="GO" id="GO:0006412">
    <property type="term" value="P:translation"/>
    <property type="evidence" value="ECO:0007669"/>
    <property type="project" value="InterPro"/>
</dbReference>
<sequence>MLRRFFSGPLRLHLRLHLQNPASPLLPPAPPFSLSSVNHTSDFHFLTLRPFSTSGRDGEDGTGDIWKTLDADEPKSSLFGDDASGSDPTDKVNRPMFSDAWGDESTDDNKGDLFADSEQEGGAGVDKHDLWSLGDEAEEKVRLFESQEEGEVGLEGFGGGLVEEREKKEELDEAELDRREKELRETLKGQNRAFGDLIAASGITEGMMDSLILLKDVRHIPGLPPLRELEDRAIARLNATSNRSEIEKRKQEEIANARVKQVDEKGRAYGTGKRKCSIARVWVQPGSGKFLVNDKDFDVYFPILDHRADLLQPFTVTDTLGRWDVNCTVKGGGVSGQVGAIRLGISRALQNFEPAYHTYLKAVGYLTRDSRVVERKKPGKAKARKSFQWVKR</sequence>
<dbReference type="Pfam" id="PF00380">
    <property type="entry name" value="Ribosomal_S9"/>
    <property type="match status" value="1"/>
</dbReference>
<keyword evidence="2 4" id="KW-0689">Ribosomal protein</keyword>
<evidence type="ECO:0000256" key="4">
    <source>
        <dbReference type="RuleBase" id="RU003815"/>
    </source>
</evidence>
<dbReference type="Gene3D" id="3.30.230.10">
    <property type="match status" value="1"/>
</dbReference>
<dbReference type="InterPro" id="IPR020574">
    <property type="entry name" value="Ribosomal_uS9_CS"/>
</dbReference>
<evidence type="ECO:0000256" key="1">
    <source>
        <dbReference type="ARBA" id="ARBA00005251"/>
    </source>
</evidence>
<dbReference type="HAMAP" id="MF_00532_B">
    <property type="entry name" value="Ribosomal_uS9_B"/>
    <property type="match status" value="1"/>
</dbReference>
<dbReference type="InterPro" id="IPR023035">
    <property type="entry name" value="Ribosomal_uS9_bac/plastid"/>
</dbReference>
<organism evidence="6 7">
    <name type="scientific">Carex littledalei</name>
    <dbReference type="NCBI Taxonomy" id="544730"/>
    <lineage>
        <taxon>Eukaryota</taxon>
        <taxon>Viridiplantae</taxon>
        <taxon>Streptophyta</taxon>
        <taxon>Embryophyta</taxon>
        <taxon>Tracheophyta</taxon>
        <taxon>Spermatophyta</taxon>
        <taxon>Magnoliopsida</taxon>
        <taxon>Liliopsida</taxon>
        <taxon>Poales</taxon>
        <taxon>Cyperaceae</taxon>
        <taxon>Cyperoideae</taxon>
        <taxon>Cariceae</taxon>
        <taxon>Carex</taxon>
        <taxon>Carex subgen. Euthyceras</taxon>
    </lineage>
</organism>